<dbReference type="EMBL" id="BAAAPC010000031">
    <property type="protein sequence ID" value="GAA2015766.1"/>
    <property type="molecule type" value="Genomic_DNA"/>
</dbReference>
<feature type="transmembrane region" description="Helical" evidence="1">
    <location>
        <begin position="80"/>
        <end position="100"/>
    </location>
</feature>
<dbReference type="Proteomes" id="UP001501585">
    <property type="component" value="Unassembled WGS sequence"/>
</dbReference>
<sequence length="138" mass="14525">MSDTRLTTAAAPATSLLWSLRVTVLLHAALLVVEFASAGRILIEDHSALPVHGVGAIAVHAAGGLQILAAVLYWRPGNGPLWPAVASVAAFAAGFVQAYFGSHGILELHVPGAMLLVILVTWILAWSWMTSSTHRPTD</sequence>
<keyword evidence="1" id="KW-0812">Transmembrane</keyword>
<dbReference type="RefSeq" id="WP_344106976.1">
    <property type="nucleotide sequence ID" value="NZ_BAAAPC010000031.1"/>
</dbReference>
<protein>
    <recommendedName>
        <fullName evidence="4">Integral membrane protein</fullName>
    </recommendedName>
</protein>
<evidence type="ECO:0000313" key="2">
    <source>
        <dbReference type="EMBL" id="GAA2015766.1"/>
    </source>
</evidence>
<proteinExistence type="predicted"/>
<feature type="transmembrane region" description="Helical" evidence="1">
    <location>
        <begin position="54"/>
        <end position="74"/>
    </location>
</feature>
<feature type="transmembrane region" description="Helical" evidence="1">
    <location>
        <begin position="112"/>
        <end position="129"/>
    </location>
</feature>
<evidence type="ECO:0008006" key="4">
    <source>
        <dbReference type="Google" id="ProtNLM"/>
    </source>
</evidence>
<comment type="caution">
    <text evidence="2">The sequence shown here is derived from an EMBL/GenBank/DDBJ whole genome shotgun (WGS) entry which is preliminary data.</text>
</comment>
<feature type="transmembrane region" description="Helical" evidence="1">
    <location>
        <begin position="20"/>
        <end position="42"/>
    </location>
</feature>
<evidence type="ECO:0000256" key="1">
    <source>
        <dbReference type="SAM" id="Phobius"/>
    </source>
</evidence>
<keyword evidence="3" id="KW-1185">Reference proteome</keyword>
<keyword evidence="1" id="KW-1133">Transmembrane helix</keyword>
<reference evidence="3" key="1">
    <citation type="journal article" date="2019" name="Int. J. Syst. Evol. Microbiol.">
        <title>The Global Catalogue of Microorganisms (GCM) 10K type strain sequencing project: providing services to taxonomists for standard genome sequencing and annotation.</title>
        <authorList>
            <consortium name="The Broad Institute Genomics Platform"/>
            <consortium name="The Broad Institute Genome Sequencing Center for Infectious Disease"/>
            <person name="Wu L."/>
            <person name="Ma J."/>
        </authorList>
    </citation>
    <scope>NUCLEOTIDE SEQUENCE [LARGE SCALE GENOMIC DNA]</scope>
    <source>
        <strain evidence="3">JCM 15313</strain>
    </source>
</reference>
<organism evidence="2 3">
    <name type="scientific">Nocardiopsis rhodophaea</name>
    <dbReference type="NCBI Taxonomy" id="280238"/>
    <lineage>
        <taxon>Bacteria</taxon>
        <taxon>Bacillati</taxon>
        <taxon>Actinomycetota</taxon>
        <taxon>Actinomycetes</taxon>
        <taxon>Streptosporangiales</taxon>
        <taxon>Nocardiopsidaceae</taxon>
        <taxon>Nocardiopsis</taxon>
    </lineage>
</organism>
<evidence type="ECO:0000313" key="3">
    <source>
        <dbReference type="Proteomes" id="UP001501585"/>
    </source>
</evidence>
<gene>
    <name evidence="2" type="ORF">GCM10009799_49920</name>
</gene>
<keyword evidence="1" id="KW-0472">Membrane</keyword>
<accession>A0ABP5F3X7</accession>
<name>A0ABP5F3X7_9ACTN</name>